<keyword evidence="2" id="KW-1185">Reference proteome</keyword>
<dbReference type="AlphaFoldDB" id="A0AAD2GXF5"/>
<accession>A0AAD2GXF5</accession>
<comment type="caution">
    <text evidence="1">The sequence shown here is derived from an EMBL/GenBank/DDBJ whole genome shotgun (WGS) entry which is preliminary data.</text>
</comment>
<sequence>MHPSCMRTWASMELEKGGAQLMTRQMSTIPASEPWETFPSHRFGRNPGRLVISGRLGISGGTASAASRGSTSSRHTSLDQCPRANRIEDPILHALRPIVKRHTRVGTDKGHRIFRDIAQIFSRYTSELQSICVLAHGIARASCPPLRGEGGCGHNHCQDFSATEEI</sequence>
<dbReference type="EMBL" id="CAVNYO010000084">
    <property type="protein sequence ID" value="CAK5265296.1"/>
    <property type="molecule type" value="Genomic_DNA"/>
</dbReference>
<proteinExistence type="predicted"/>
<evidence type="ECO:0000313" key="1">
    <source>
        <dbReference type="EMBL" id="CAK5265296.1"/>
    </source>
</evidence>
<organism evidence="1 2">
    <name type="scientific">Mycena citricolor</name>
    <dbReference type="NCBI Taxonomy" id="2018698"/>
    <lineage>
        <taxon>Eukaryota</taxon>
        <taxon>Fungi</taxon>
        <taxon>Dikarya</taxon>
        <taxon>Basidiomycota</taxon>
        <taxon>Agaricomycotina</taxon>
        <taxon>Agaricomycetes</taxon>
        <taxon>Agaricomycetidae</taxon>
        <taxon>Agaricales</taxon>
        <taxon>Marasmiineae</taxon>
        <taxon>Mycenaceae</taxon>
        <taxon>Mycena</taxon>
    </lineage>
</organism>
<protein>
    <submittedName>
        <fullName evidence="1">Uncharacterized protein</fullName>
    </submittedName>
</protein>
<dbReference type="Proteomes" id="UP001295794">
    <property type="component" value="Unassembled WGS sequence"/>
</dbReference>
<evidence type="ECO:0000313" key="2">
    <source>
        <dbReference type="Proteomes" id="UP001295794"/>
    </source>
</evidence>
<name>A0AAD2GXF5_9AGAR</name>
<reference evidence="1" key="1">
    <citation type="submission" date="2023-11" db="EMBL/GenBank/DDBJ databases">
        <authorList>
            <person name="De Vega J J."/>
            <person name="De Vega J J."/>
        </authorList>
    </citation>
    <scope>NUCLEOTIDE SEQUENCE</scope>
</reference>
<gene>
    <name evidence="1" type="ORF">MYCIT1_LOCUS6155</name>
</gene>